<name>A0A9X3ELQ4_9BACT</name>
<evidence type="ECO:0000313" key="2">
    <source>
        <dbReference type="Proteomes" id="UP001150924"/>
    </source>
</evidence>
<sequence length="60" mass="6670">MREQIAIDGSLHDLGEVQWFGLVAEDFDRSFKEGHVYDCGAPGDGDGELCRRLRDEVGVC</sequence>
<dbReference type="Proteomes" id="UP001150924">
    <property type="component" value="Unassembled WGS sequence"/>
</dbReference>
<evidence type="ECO:0000313" key="1">
    <source>
        <dbReference type="EMBL" id="MCY1006095.1"/>
    </source>
</evidence>
<keyword evidence="2" id="KW-1185">Reference proteome</keyword>
<protein>
    <submittedName>
        <fullName evidence="1">Uncharacterized protein</fullName>
    </submittedName>
</protein>
<gene>
    <name evidence="1" type="ORF">OV079_11080</name>
</gene>
<dbReference type="EMBL" id="JAPNKE010000002">
    <property type="protein sequence ID" value="MCY1006095.1"/>
    <property type="molecule type" value="Genomic_DNA"/>
</dbReference>
<accession>A0A9X3ELQ4</accession>
<dbReference type="AlphaFoldDB" id="A0A9X3ELQ4"/>
<dbReference type="RefSeq" id="WP_267778872.1">
    <property type="nucleotide sequence ID" value="NZ_JAPNKE010000002.1"/>
</dbReference>
<proteinExistence type="predicted"/>
<comment type="caution">
    <text evidence="1">The sequence shown here is derived from an EMBL/GenBank/DDBJ whole genome shotgun (WGS) entry which is preliminary data.</text>
</comment>
<organism evidence="1 2">
    <name type="scientific">Nannocystis pusilla</name>
    <dbReference type="NCBI Taxonomy" id="889268"/>
    <lineage>
        <taxon>Bacteria</taxon>
        <taxon>Pseudomonadati</taxon>
        <taxon>Myxococcota</taxon>
        <taxon>Polyangia</taxon>
        <taxon>Nannocystales</taxon>
        <taxon>Nannocystaceae</taxon>
        <taxon>Nannocystis</taxon>
    </lineage>
</organism>
<reference evidence="1" key="1">
    <citation type="submission" date="2022-11" db="EMBL/GenBank/DDBJ databases">
        <title>Minimal conservation of predation-associated metabolite biosynthetic gene clusters underscores biosynthetic potential of Myxococcota including descriptions for ten novel species: Archangium lansinium sp. nov., Myxococcus landrumus sp. nov., Nannocystis bai.</title>
        <authorList>
            <person name="Ahearne A."/>
            <person name="Stevens C."/>
            <person name="Phillips K."/>
        </authorList>
    </citation>
    <scope>NUCLEOTIDE SEQUENCE</scope>
    <source>
        <strain evidence="1">Na p29</strain>
    </source>
</reference>